<dbReference type="Proteomes" id="UP000798808">
    <property type="component" value="Unassembled WGS sequence"/>
</dbReference>
<accession>A0ABW9RLT9</accession>
<protein>
    <submittedName>
        <fullName evidence="1">Uncharacterized protein</fullName>
    </submittedName>
</protein>
<dbReference type="EMBL" id="SMLW01000465">
    <property type="protein sequence ID" value="MTI24910.1"/>
    <property type="molecule type" value="Genomic_DNA"/>
</dbReference>
<evidence type="ECO:0000313" key="2">
    <source>
        <dbReference type="Proteomes" id="UP000798808"/>
    </source>
</evidence>
<proteinExistence type="predicted"/>
<keyword evidence="2" id="KW-1185">Reference proteome</keyword>
<gene>
    <name evidence="1" type="ORF">E1163_08155</name>
</gene>
<evidence type="ECO:0000313" key="1">
    <source>
        <dbReference type="EMBL" id="MTI24910.1"/>
    </source>
</evidence>
<comment type="caution">
    <text evidence="1">The sequence shown here is derived from an EMBL/GenBank/DDBJ whole genome shotgun (WGS) entry which is preliminary data.</text>
</comment>
<dbReference type="InterPro" id="IPR046525">
    <property type="entry name" value="DUF6702"/>
</dbReference>
<reference evidence="1 2" key="1">
    <citation type="submission" date="2019-02" db="EMBL/GenBank/DDBJ databases">
        <authorList>
            <person name="Goldberg S.R."/>
            <person name="Haltli B.A."/>
            <person name="Correa H."/>
            <person name="Russell K.G."/>
        </authorList>
    </citation>
    <scope>NUCLEOTIDE SEQUENCE [LARGE SCALE GENOMIC DNA]</scope>
    <source>
        <strain evidence="1 2">JCM 16186</strain>
    </source>
</reference>
<name>A0ABW9RLT9_9BACT</name>
<sequence length="161" mass="19053">MRYLLLILFVLFSCFGYGHDIRMAIFEISKDNKNYILDISFDKKDLERSLITAYPKLLTAKDNMTRESYIKDYLESNFQLAINNNCVVPNIEAVTYEDEYVRIHATLPIKWQKVETINVFNTCLLDYNEGHSNIIKVMLNERTRTFRLSSERITTVVDYRE</sequence>
<organism evidence="1 2">
    <name type="scientific">Fulvivirga kasyanovii</name>
    <dbReference type="NCBI Taxonomy" id="396812"/>
    <lineage>
        <taxon>Bacteria</taxon>
        <taxon>Pseudomonadati</taxon>
        <taxon>Bacteroidota</taxon>
        <taxon>Cytophagia</taxon>
        <taxon>Cytophagales</taxon>
        <taxon>Fulvivirgaceae</taxon>
        <taxon>Fulvivirga</taxon>
    </lineage>
</organism>
<dbReference type="RefSeq" id="WP_155170949.1">
    <property type="nucleotide sequence ID" value="NZ_BAAAFL010000010.1"/>
</dbReference>
<dbReference type="Pfam" id="PF20420">
    <property type="entry name" value="DUF6702"/>
    <property type="match status" value="1"/>
</dbReference>